<comment type="caution">
    <text evidence="3">The sequence shown here is derived from an EMBL/GenBank/DDBJ whole genome shotgun (WGS) entry which is preliminary data.</text>
</comment>
<accession>A0ABD4JGN7</accession>
<proteinExistence type="predicted"/>
<protein>
    <submittedName>
        <fullName evidence="3">Phage tail tape measure protein</fullName>
    </submittedName>
</protein>
<dbReference type="Proteomes" id="UP001318760">
    <property type="component" value="Unassembled WGS sequence"/>
</dbReference>
<feature type="coiled-coil region" evidence="1">
    <location>
        <begin position="385"/>
        <end position="448"/>
    </location>
</feature>
<gene>
    <name evidence="3" type="ORF">CCAL12919_00185</name>
</gene>
<feature type="domain" description="Tape measure protein N-terminal" evidence="2">
    <location>
        <begin position="68"/>
        <end position="257"/>
    </location>
</feature>
<feature type="coiled-coil region" evidence="1">
    <location>
        <begin position="548"/>
        <end position="594"/>
    </location>
</feature>
<feature type="coiled-coil region" evidence="1">
    <location>
        <begin position="636"/>
        <end position="663"/>
    </location>
</feature>
<sequence length="970" mass="105093">MSASNEIKIKITIDGDSKDVTLIRNEVNKLGNSINNVDTYANALKSTLGKFAAVGFAINGVSDAFRKSIASVDALANATGRLKLVTKNNEELKALSVQILNVANSARVSFTETTDIYARFANNLKNSAVSSKQMIEVTEAVSKSLIISGASAQSANAALIQLSQGLAADSLRGQELASVMEQTPRLAQAIADGMGVTIGQLRKLAEENKLTTEAVFNALYKQKEVIEKEFGQMPITIGQSMTVLGNNVQNFLGRLNEASGFSKAMTSAMIGLGGAFNAIIPYIGAISNGLLTLISSLAVYKISMAAAAAKNELFKKSLVGGYANSFATSLSNAKTASDYLRVGIGATTAAFGALKVAMMKALPLAGIMLATEAVFRLGSSFIGAKERSEELKKSLELTNEEIKKLTINELNAHMARLVIEQDKLKDSLDKTSDAMHRLEEEIDNEELRDQAFDGLSKGAGVFEGKLSAVSEKIKTIQEQIDALSNPDSVKGQFLQANTFIDKILDDNKNVKTKIDLEDAIKTEVENLTKLSELTGITSQNERSYLNAKEKTLAKIIKLNEEYENFGKEKSQKGIKDFKDNANALKSALKEITEVDFNDIEIKTQRVFDRYNEMLNLGIGKDKANVYLNSSLAKISNEQLGLALKSEQEELSRAQAQAKQNLETVLNLKDREYDLRKRGAELMYDEVAKARELALIEHERANTQYNHLLAQGEITREHYNQAMILEEQLYQKQLFDASSWGQVMQSGLNSLENAMGNFLDYSSDRFLKFGDVAKSVLNEIYKALIREFIISQLIAAVRGVVGGLMSGDASQGLPAGGMPQALNSTAQNANYVSGSGLFAGTGFANRFAGGGVLNSPDLHRYVNSVVSKPTFFAFAKGGVPNIGVMGEKNGGSPEAIMPLTRTKNGDLGVRVQSENAPNNLKIEIINQTREEATVTNVSSRQNLEEQVISIVIGAVRTNKGGMRDMITGGGR</sequence>
<dbReference type="InterPro" id="IPR013491">
    <property type="entry name" value="Tape_meas_N"/>
</dbReference>
<evidence type="ECO:0000256" key="1">
    <source>
        <dbReference type="SAM" id="Coils"/>
    </source>
</evidence>
<dbReference type="NCBIfam" id="TIGR02675">
    <property type="entry name" value="tape_meas_nterm"/>
    <property type="match status" value="1"/>
</dbReference>
<evidence type="ECO:0000313" key="3">
    <source>
        <dbReference type="EMBL" id="MBE2985552.1"/>
    </source>
</evidence>
<reference evidence="3 4" key="1">
    <citation type="submission" date="2020-10" db="EMBL/GenBank/DDBJ databases">
        <title>Campylobacter californiensis sp. nov. isolated from cattle and feral swine in California.</title>
        <authorList>
            <person name="Miller W.G."/>
        </authorList>
    </citation>
    <scope>NUCLEOTIDE SEQUENCE [LARGE SCALE GENOMIC DNA]</scope>
    <source>
        <strain evidence="3 4">RM12919</strain>
    </source>
</reference>
<keyword evidence="1" id="KW-0175">Coiled coil</keyword>
<dbReference type="AlphaFoldDB" id="A0ABD4JGN7"/>
<name>A0ABD4JGN7_9BACT</name>
<organism evidence="3 4">
    <name type="scientific">Campylobacter californiensis</name>
    <dbReference type="NCBI Taxonomy" id="1032243"/>
    <lineage>
        <taxon>Bacteria</taxon>
        <taxon>Pseudomonadati</taxon>
        <taxon>Campylobacterota</taxon>
        <taxon>Epsilonproteobacteria</taxon>
        <taxon>Campylobacterales</taxon>
        <taxon>Campylobacteraceae</taxon>
        <taxon>Campylobacter</taxon>
    </lineage>
</organism>
<dbReference type="Pfam" id="PF20155">
    <property type="entry name" value="TMP_3"/>
    <property type="match status" value="1"/>
</dbReference>
<dbReference type="RefSeq" id="WP_336613067.1">
    <property type="nucleotide sequence ID" value="NZ_JADBHS010000001.1"/>
</dbReference>
<dbReference type="EMBL" id="JADBHS010000001">
    <property type="protein sequence ID" value="MBE2985552.1"/>
    <property type="molecule type" value="Genomic_DNA"/>
</dbReference>
<evidence type="ECO:0000259" key="2">
    <source>
        <dbReference type="Pfam" id="PF20155"/>
    </source>
</evidence>
<evidence type="ECO:0000313" key="4">
    <source>
        <dbReference type="Proteomes" id="UP001318760"/>
    </source>
</evidence>